<feature type="compositionally biased region" description="Polar residues" evidence="1">
    <location>
        <begin position="92"/>
        <end position="128"/>
    </location>
</feature>
<reference evidence="2" key="1">
    <citation type="submission" date="2018-11" db="EMBL/GenBank/DDBJ databases">
        <authorList>
            <person name="Alioto T."/>
            <person name="Alioto T."/>
        </authorList>
    </citation>
    <scope>NUCLEOTIDE SEQUENCE</scope>
</reference>
<feature type="compositionally biased region" description="Basic and acidic residues" evidence="1">
    <location>
        <begin position="46"/>
        <end position="55"/>
    </location>
</feature>
<comment type="caution">
    <text evidence="2">The sequence shown here is derived from an EMBL/GenBank/DDBJ whole genome shotgun (WGS) entry which is preliminary data.</text>
</comment>
<feature type="compositionally biased region" description="Basic and acidic residues" evidence="1">
    <location>
        <begin position="236"/>
        <end position="250"/>
    </location>
</feature>
<feature type="region of interest" description="Disordered" evidence="1">
    <location>
        <begin position="38"/>
        <end position="260"/>
    </location>
</feature>
<feature type="region of interest" description="Disordered" evidence="1">
    <location>
        <begin position="330"/>
        <end position="372"/>
    </location>
</feature>
<evidence type="ECO:0000313" key="2">
    <source>
        <dbReference type="EMBL" id="VDI25635.1"/>
    </source>
</evidence>
<feature type="compositionally biased region" description="Basic residues" evidence="1">
    <location>
        <begin position="457"/>
        <end position="471"/>
    </location>
</feature>
<dbReference type="AlphaFoldDB" id="A0A8B6DX78"/>
<keyword evidence="3" id="KW-1185">Reference proteome</keyword>
<feature type="compositionally biased region" description="Basic residues" evidence="1">
    <location>
        <begin position="337"/>
        <end position="346"/>
    </location>
</feature>
<feature type="compositionally biased region" description="Polar residues" evidence="1">
    <location>
        <begin position="472"/>
        <end position="481"/>
    </location>
</feature>
<feature type="compositionally biased region" description="Basic residues" evidence="1">
    <location>
        <begin position="222"/>
        <end position="235"/>
    </location>
</feature>
<organism evidence="2 3">
    <name type="scientific">Mytilus galloprovincialis</name>
    <name type="common">Mediterranean mussel</name>
    <dbReference type="NCBI Taxonomy" id="29158"/>
    <lineage>
        <taxon>Eukaryota</taxon>
        <taxon>Metazoa</taxon>
        <taxon>Spiralia</taxon>
        <taxon>Lophotrochozoa</taxon>
        <taxon>Mollusca</taxon>
        <taxon>Bivalvia</taxon>
        <taxon>Autobranchia</taxon>
        <taxon>Pteriomorphia</taxon>
        <taxon>Mytilida</taxon>
        <taxon>Mytiloidea</taxon>
        <taxon>Mytilidae</taxon>
        <taxon>Mytilinae</taxon>
        <taxon>Mytilus</taxon>
    </lineage>
</organism>
<dbReference type="EMBL" id="UYJE01004172">
    <property type="protein sequence ID" value="VDI25635.1"/>
    <property type="molecule type" value="Genomic_DNA"/>
</dbReference>
<feature type="compositionally biased region" description="Low complexity" evidence="1">
    <location>
        <begin position="432"/>
        <end position="446"/>
    </location>
</feature>
<accession>A0A8B6DX78</accession>
<sequence>MEGKKEISEKYLKYLALKKQIEKKEKKLQKFNRVLEAKDHVKKKLKECNQPEENGRSMQSEGTSHDTSRQHTITPTVSSKSSSPKKHSLPTQNQISETKSPVVTRETATSKLLDNSVTPNIKKTSLESQIKKDKIHRSIPAYKRESDCSGFESSVLQIRKDSRNNHDNDIDITTCHEQEEKGKGQDTDSIGQSEESPILIGDSQPSSTPLSTDTSENSAPGSKRRLSLKRKKNRNSKSEFDLSKKSKPDEGSLNLGQVEKQMSVDSISKIKHKNKNQEKENELNYIETADSSEMSENASQSFLGTQVKNNSEVKLNDGYNLSSQELFECSQTQSSMKQKRRRRSSKLNKDPVDSFSESSVIQTKEDMNPSDNVGEISQETVIECTPDIRLPVDLDKAFVLDTADTAVNNKLLYSTKAAILIDNEESSVKTVSLSSCSNTQSSSQDSLIGHTQENSQPRRRGRPSKTKRSKQNKTAIPTRFNYSEKNKNGDEKLQTAENQRVIEHVELKENIGNYKGLNVQSSQDTVIECTPDIPLNKELHHGRSIIGHQEQNLIDLNANTENNNQDLEMKEIIFNKLELMNSQLKTDKRLFVLSQESTSSTLSNNSTDTCNQRKKRGRPLKKKSIRKTAERENSNAILPSKEVDPTLNLMKNKLSQDIVDISGSQELFDHDEHSEDHCLSENKSSRGDKCDKNFDSQITDQDNICTETFKSNALVYENQELSTLKLLQESFVEKKEYSTRRRSSMGSPFMISSLFQYIIDESKRNIKEFKEFDLPVSKFGKLLKRNQENIDHHDSEEAKTLSNICDETVDKGEVEDVNILMDCKQKDANNIKDMNNDISMSKEESELIKKATNKDKNPDSSEIVDKKIIPQKKELNLNQFSCESQEYDLQNPLKHFELPKISQGANEDSQDELFIPKFTSSQSLFTPNPKEVDRMNSLKCNQEVIYENSQTDSMDSQLDSTCMTETDQQYSLQLPEDESLISLCTCSMQFRKKEVPVIGCLSRKSLSLWRYKKGFSPLHTWEFTENQTAEKVCSFSLEGRALFVITVRRGDNSVDVYLAHYSSKRDNCLFTVTNVEADIVEACHVSNRVIMVGYSKDKTIHLTKYVLHNNLKSLANSENLERTEGCLQSLYSIDNLPAAVSVWSSNGEFCLW</sequence>
<dbReference type="Proteomes" id="UP000596742">
    <property type="component" value="Unassembled WGS sequence"/>
</dbReference>
<feature type="region of interest" description="Disordered" evidence="1">
    <location>
        <begin position="596"/>
        <end position="637"/>
    </location>
</feature>
<feature type="compositionally biased region" description="Low complexity" evidence="1">
    <location>
        <begin position="596"/>
        <end position="610"/>
    </location>
</feature>
<feature type="compositionally biased region" description="Polar residues" evidence="1">
    <location>
        <begin position="203"/>
        <end position="220"/>
    </location>
</feature>
<name>A0A8B6DX78_MYTGA</name>
<feature type="compositionally biased region" description="Basic and acidic residues" evidence="1">
    <location>
        <begin position="158"/>
        <end position="186"/>
    </location>
</feature>
<feature type="compositionally biased region" description="Basic residues" evidence="1">
    <location>
        <begin position="612"/>
        <end position="626"/>
    </location>
</feature>
<evidence type="ECO:0000313" key="3">
    <source>
        <dbReference type="Proteomes" id="UP000596742"/>
    </source>
</evidence>
<proteinExistence type="predicted"/>
<protein>
    <submittedName>
        <fullName evidence="2">Uncharacterized protein</fullName>
    </submittedName>
</protein>
<evidence type="ECO:0000256" key="1">
    <source>
        <dbReference type="SAM" id="MobiDB-lite"/>
    </source>
</evidence>
<gene>
    <name evidence="2" type="ORF">MGAL_10B034356</name>
</gene>
<feature type="compositionally biased region" description="Basic and acidic residues" evidence="1">
    <location>
        <begin position="482"/>
        <end position="493"/>
    </location>
</feature>
<dbReference type="Gene3D" id="2.130.10.10">
    <property type="entry name" value="YVTN repeat-like/Quinoprotein amine dehydrogenase"/>
    <property type="match status" value="1"/>
</dbReference>
<dbReference type="OrthoDB" id="6111360at2759"/>
<feature type="region of interest" description="Disordered" evidence="1">
    <location>
        <begin position="432"/>
        <end position="493"/>
    </location>
</feature>
<dbReference type="InterPro" id="IPR015943">
    <property type="entry name" value="WD40/YVTN_repeat-like_dom_sf"/>
</dbReference>